<evidence type="ECO:0000313" key="16">
    <source>
        <dbReference type="Ensembl" id="ENSOKIP00005078432.1"/>
    </source>
</evidence>
<dbReference type="InterPro" id="IPR001401">
    <property type="entry name" value="Dynamin_GTPase"/>
</dbReference>
<dbReference type="SMART" id="SM00233">
    <property type="entry name" value="PH"/>
    <property type="match status" value="1"/>
</dbReference>
<comment type="subcellular location">
    <subcellularLocation>
        <location evidence="1">Cytoplasm</location>
    </subcellularLocation>
</comment>
<keyword evidence="3" id="KW-0963">Cytoplasm</keyword>
<dbReference type="CDD" id="cd01256">
    <property type="entry name" value="PH_dynamin"/>
    <property type="match status" value="1"/>
</dbReference>
<evidence type="ECO:0000256" key="2">
    <source>
        <dbReference type="ARBA" id="ARBA00011980"/>
    </source>
</evidence>
<evidence type="ECO:0000256" key="4">
    <source>
        <dbReference type="ARBA" id="ARBA00022553"/>
    </source>
</evidence>
<evidence type="ECO:0000256" key="7">
    <source>
        <dbReference type="ARBA" id="ARBA00022741"/>
    </source>
</evidence>
<dbReference type="FunFam" id="3.40.50.300:FF:000045">
    <property type="entry name" value="dynamin-1 isoform X2"/>
    <property type="match status" value="1"/>
</dbReference>
<evidence type="ECO:0000259" key="14">
    <source>
        <dbReference type="PROSITE" id="PS51388"/>
    </source>
</evidence>
<keyword evidence="10" id="KW-0505">Motor protein</keyword>
<proteinExistence type="inferred from homology"/>
<evidence type="ECO:0000256" key="9">
    <source>
        <dbReference type="ARBA" id="ARBA00023134"/>
    </source>
</evidence>
<dbReference type="GO" id="GO:0016185">
    <property type="term" value="P:synaptic vesicle budding from presynaptic endocytic zone membrane"/>
    <property type="evidence" value="ECO:0007669"/>
    <property type="project" value="TreeGrafter"/>
</dbReference>
<dbReference type="PROSITE" id="PS00410">
    <property type="entry name" value="G_DYNAMIN_1"/>
    <property type="match status" value="1"/>
</dbReference>
<organism evidence="16 17">
    <name type="scientific">Oncorhynchus kisutch</name>
    <name type="common">Coho salmon</name>
    <name type="synonym">Salmo kisutch</name>
    <dbReference type="NCBI Taxonomy" id="8019"/>
    <lineage>
        <taxon>Eukaryota</taxon>
        <taxon>Metazoa</taxon>
        <taxon>Chordata</taxon>
        <taxon>Craniata</taxon>
        <taxon>Vertebrata</taxon>
        <taxon>Euteleostomi</taxon>
        <taxon>Actinopterygii</taxon>
        <taxon>Neopterygii</taxon>
        <taxon>Teleostei</taxon>
        <taxon>Protacanthopterygii</taxon>
        <taxon>Salmoniformes</taxon>
        <taxon>Salmonidae</taxon>
        <taxon>Salmoninae</taxon>
        <taxon>Oncorhynchus</taxon>
    </lineage>
</organism>
<dbReference type="Gene3D" id="1.20.120.1240">
    <property type="entry name" value="Dynamin, middle domain"/>
    <property type="match status" value="2"/>
</dbReference>
<dbReference type="PROSITE" id="PS51718">
    <property type="entry name" value="G_DYNAMIN_2"/>
    <property type="match status" value="1"/>
</dbReference>
<evidence type="ECO:0000256" key="1">
    <source>
        <dbReference type="ARBA" id="ARBA00004496"/>
    </source>
</evidence>
<evidence type="ECO:0000256" key="6">
    <source>
        <dbReference type="ARBA" id="ARBA00022701"/>
    </source>
</evidence>
<feature type="compositionally biased region" description="Pro residues" evidence="12">
    <location>
        <begin position="784"/>
        <end position="809"/>
    </location>
</feature>
<reference evidence="16" key="1">
    <citation type="submission" date="2025-08" db="UniProtKB">
        <authorList>
            <consortium name="Ensembl"/>
        </authorList>
    </citation>
    <scope>IDENTIFICATION</scope>
</reference>
<dbReference type="SMART" id="SM00302">
    <property type="entry name" value="GED"/>
    <property type="match status" value="1"/>
</dbReference>
<dbReference type="FunFam" id="1.20.120.1240:FF:000019">
    <property type="entry name" value="Dynamin 2"/>
    <property type="match status" value="1"/>
</dbReference>
<feature type="region of interest" description="Disordered" evidence="12">
    <location>
        <begin position="741"/>
        <end position="862"/>
    </location>
</feature>
<dbReference type="GO" id="GO:0031623">
    <property type="term" value="P:receptor internalization"/>
    <property type="evidence" value="ECO:0007669"/>
    <property type="project" value="TreeGrafter"/>
</dbReference>
<dbReference type="EC" id="3.6.5.5" evidence="2"/>
<dbReference type="InterPro" id="IPR019762">
    <property type="entry name" value="Dynamin_GTPase_CS"/>
</dbReference>
<dbReference type="InterPro" id="IPR000375">
    <property type="entry name" value="Dynamin_stalk"/>
</dbReference>
<evidence type="ECO:0000259" key="13">
    <source>
        <dbReference type="PROSITE" id="PS50003"/>
    </source>
</evidence>
<dbReference type="GO" id="GO:0005874">
    <property type="term" value="C:microtubule"/>
    <property type="evidence" value="ECO:0007669"/>
    <property type="project" value="UniProtKB-KW"/>
</dbReference>
<dbReference type="GO" id="GO:0003924">
    <property type="term" value="F:GTPase activity"/>
    <property type="evidence" value="ECO:0007669"/>
    <property type="project" value="InterPro"/>
</dbReference>
<evidence type="ECO:0000256" key="10">
    <source>
        <dbReference type="ARBA" id="ARBA00023175"/>
    </source>
</evidence>
<dbReference type="SMART" id="SM00053">
    <property type="entry name" value="DYNc"/>
    <property type="match status" value="1"/>
</dbReference>
<dbReference type="GO" id="GO:0098793">
    <property type="term" value="C:presynapse"/>
    <property type="evidence" value="ECO:0007669"/>
    <property type="project" value="GOC"/>
</dbReference>
<dbReference type="InterPro" id="IPR001849">
    <property type="entry name" value="PH_domain"/>
</dbReference>
<keyword evidence="6" id="KW-0493">Microtubule</keyword>
<dbReference type="InterPro" id="IPR003130">
    <property type="entry name" value="GED"/>
</dbReference>
<feature type="domain" description="GED" evidence="14">
    <location>
        <begin position="651"/>
        <end position="742"/>
    </location>
</feature>
<sequence length="862" mass="96855">MGNRGMEDLIPLINKLQDAFSSIGQSCNLDLPQIAVVGGQSAGKSSVLENFVGRDFLPRGSGIVTRRPLILQLCFNKAEYAEFLHCKGRKFVDFEEVRAEIEAETDRITGSNKGISPIPINLRVYSPNVLNLTLIDLPGMTKVAVGDQPLDIEHQIRDMLLQFITKESCLILAVTPANQDLANSDALKIAKEVDPQGLRTIGVITKLDLMDEGTDAKDILENKLLPLRRGYIGVVNRSQKDIDGRKDIRAALAAERKFFLSHPGYRHMAERMGTPHLQKQLNQQLTNHIRDTLPGLRSKLQSQVLSLEKEVEEYKNFRPDDPTRKTKALLQMVQQFGVDFEKRIEGSGDQVDTAELSGGAKINRIFHERFPFELVKIVFDEKELRREISHAIKNVHGVRTGLFTPDLAFEAIVKKQILKLKEPSLKCVDLVVSELTALVMKCSVKLGSYPRLREETERIVTTYVREREGKTKDQVMLLIDIELSYINTNHEDFIGFANAQQRNTHQNKKRAIPNQVIRKGWLTINISIMKGGSKEYWFVLTAESLSWYKDEEEKEKKYMLPLDNLKLRDVEKGFMSTKHVFGVFNTESSRNVYKDLRQIELACDTQEDVDSWKASFLRAGVYPEKDQVLNPNSLKLSLETFSMDPQLERQVETIRNLVDSYIGIVNKSIRDLMPKTIMHLMINSAKDFIHSELLAYLYSSGDQNSLMEESADQAQRRDEMLRMYHALKEALHIIGDITTTTVTVPVPPPVNDSWMQEASPTPQRRPPAAAAPPPSRPPAVSGPRPGPPLNPSPAFGGPPIPSRPGPPPINAFGSNNHQDPFSAPPLIPSRPARIPPGVPSRRPPGAPHRPTIIRPAEPSLLD</sequence>
<dbReference type="PROSITE" id="PS51388">
    <property type="entry name" value="GED"/>
    <property type="match status" value="1"/>
</dbReference>
<dbReference type="Proteomes" id="UP000694557">
    <property type="component" value="Unassembled WGS sequence"/>
</dbReference>
<dbReference type="PANTHER" id="PTHR11566">
    <property type="entry name" value="DYNAMIN"/>
    <property type="match status" value="1"/>
</dbReference>
<evidence type="ECO:0000256" key="3">
    <source>
        <dbReference type="ARBA" id="ARBA00022490"/>
    </source>
</evidence>
<dbReference type="Pfam" id="PF00350">
    <property type="entry name" value="Dynamin_N"/>
    <property type="match status" value="1"/>
</dbReference>
<evidence type="ECO:0000256" key="8">
    <source>
        <dbReference type="ARBA" id="ARBA00022801"/>
    </source>
</evidence>
<gene>
    <name evidence="16" type="primary">DNM2</name>
    <name evidence="16" type="synonym">LOC109883493</name>
</gene>
<name>A0A8C7IVF8_ONCKI</name>
<dbReference type="GO" id="GO:0008017">
    <property type="term" value="F:microtubule binding"/>
    <property type="evidence" value="ECO:0007669"/>
    <property type="project" value="TreeGrafter"/>
</dbReference>
<dbReference type="PRINTS" id="PR00195">
    <property type="entry name" value="DYNAMIN"/>
</dbReference>
<dbReference type="GO" id="GO:0005737">
    <property type="term" value="C:cytoplasm"/>
    <property type="evidence" value="ECO:0007669"/>
    <property type="project" value="UniProtKB-SubCell"/>
</dbReference>
<dbReference type="GeneTree" id="ENSGT00940000155764"/>
<dbReference type="InterPro" id="IPR045063">
    <property type="entry name" value="Dynamin_N"/>
</dbReference>
<feature type="compositionally biased region" description="Pro residues" evidence="12">
    <location>
        <begin position="763"/>
        <end position="777"/>
    </location>
</feature>
<protein>
    <recommendedName>
        <fullName evidence="2">dynamin GTPase</fullName>
        <ecNumber evidence="2">3.6.5.5</ecNumber>
    </recommendedName>
</protein>
<reference evidence="16" key="2">
    <citation type="submission" date="2025-09" db="UniProtKB">
        <authorList>
            <consortium name="Ensembl"/>
        </authorList>
    </citation>
    <scope>IDENTIFICATION</scope>
</reference>
<dbReference type="InterPro" id="IPR030381">
    <property type="entry name" value="G_DYNAMIN_dom"/>
</dbReference>
<evidence type="ECO:0000313" key="17">
    <source>
        <dbReference type="Proteomes" id="UP000694557"/>
    </source>
</evidence>
<keyword evidence="5" id="KW-0254">Endocytosis</keyword>
<keyword evidence="9 11" id="KW-0342">GTP-binding</keyword>
<feature type="domain" description="Dynamin-type G" evidence="15">
    <location>
        <begin position="28"/>
        <end position="294"/>
    </location>
</feature>
<dbReference type="Pfam" id="PF00169">
    <property type="entry name" value="PH"/>
    <property type="match status" value="1"/>
</dbReference>
<dbReference type="SUPFAM" id="SSF52540">
    <property type="entry name" value="P-loop containing nucleoside triphosphate hydrolases"/>
    <property type="match status" value="1"/>
</dbReference>
<keyword evidence="8" id="KW-0378">Hydrolase</keyword>
<dbReference type="GO" id="GO:0005525">
    <property type="term" value="F:GTP binding"/>
    <property type="evidence" value="ECO:0007669"/>
    <property type="project" value="UniProtKB-KW"/>
</dbReference>
<dbReference type="PROSITE" id="PS50003">
    <property type="entry name" value="PH_DOMAIN"/>
    <property type="match status" value="1"/>
</dbReference>
<feature type="compositionally biased region" description="Pro residues" evidence="12">
    <location>
        <begin position="822"/>
        <end position="847"/>
    </location>
</feature>
<dbReference type="CDD" id="cd08771">
    <property type="entry name" value="DLP_1"/>
    <property type="match status" value="1"/>
</dbReference>
<dbReference type="Pfam" id="PF02212">
    <property type="entry name" value="GED"/>
    <property type="match status" value="1"/>
</dbReference>
<evidence type="ECO:0000256" key="5">
    <source>
        <dbReference type="ARBA" id="ARBA00022583"/>
    </source>
</evidence>
<dbReference type="Pfam" id="PF01031">
    <property type="entry name" value="Dynamin_M"/>
    <property type="match status" value="1"/>
</dbReference>
<dbReference type="SUPFAM" id="SSF50729">
    <property type="entry name" value="PH domain-like"/>
    <property type="match status" value="1"/>
</dbReference>
<evidence type="ECO:0000256" key="12">
    <source>
        <dbReference type="SAM" id="MobiDB-lite"/>
    </source>
</evidence>
<dbReference type="InterPro" id="IPR020850">
    <property type="entry name" value="GED_dom"/>
</dbReference>
<dbReference type="InterPro" id="IPR027417">
    <property type="entry name" value="P-loop_NTPase"/>
</dbReference>
<dbReference type="FunFam" id="1.20.120.1240:FF:000014">
    <property type="entry name" value="Dynamin 2b"/>
    <property type="match status" value="1"/>
</dbReference>
<dbReference type="AlphaFoldDB" id="A0A8C7IVF8"/>
<dbReference type="InterPro" id="IPR022812">
    <property type="entry name" value="Dynamin"/>
</dbReference>
<keyword evidence="7 11" id="KW-0547">Nucleotide-binding</keyword>
<accession>A0A8C7IVF8</accession>
<evidence type="ECO:0000259" key="15">
    <source>
        <dbReference type="PROSITE" id="PS51718"/>
    </source>
</evidence>
<keyword evidence="17" id="KW-1185">Reference proteome</keyword>
<dbReference type="Gene3D" id="3.40.50.300">
    <property type="entry name" value="P-loop containing nucleotide triphosphate hydrolases"/>
    <property type="match status" value="1"/>
</dbReference>
<dbReference type="GO" id="GO:0005886">
    <property type="term" value="C:plasma membrane"/>
    <property type="evidence" value="ECO:0007669"/>
    <property type="project" value="TreeGrafter"/>
</dbReference>
<feature type="domain" description="PH" evidence="13">
    <location>
        <begin position="515"/>
        <end position="621"/>
    </location>
</feature>
<evidence type="ECO:0000256" key="11">
    <source>
        <dbReference type="RuleBase" id="RU003932"/>
    </source>
</evidence>
<comment type="similarity">
    <text evidence="11">Belongs to the TRAFAC class dynamin-like GTPase superfamily. Dynamin/Fzo/YdjA family.</text>
</comment>
<dbReference type="Ensembl" id="ENSOKIT00005083597.1">
    <property type="protein sequence ID" value="ENSOKIP00005078432.1"/>
    <property type="gene ID" value="ENSOKIG00005033711.1"/>
</dbReference>
<dbReference type="PANTHER" id="PTHR11566:SF23">
    <property type="entry name" value="DYNAMIN-2"/>
    <property type="match status" value="1"/>
</dbReference>
<keyword evidence="4" id="KW-0597">Phosphoprotein</keyword>